<reference evidence="3" key="1">
    <citation type="submission" date="2022-11" db="UniProtKB">
        <authorList>
            <consortium name="WormBaseParasite"/>
        </authorList>
    </citation>
    <scope>IDENTIFICATION</scope>
</reference>
<feature type="chain" id="PRO_5038137966" evidence="1">
    <location>
        <begin position="23"/>
        <end position="227"/>
    </location>
</feature>
<evidence type="ECO:0000256" key="1">
    <source>
        <dbReference type="SAM" id="SignalP"/>
    </source>
</evidence>
<proteinExistence type="predicted"/>
<dbReference type="Proteomes" id="UP000887572">
    <property type="component" value="Unplaced"/>
</dbReference>
<dbReference type="AlphaFoldDB" id="A0A914H3Y0"/>
<protein>
    <submittedName>
        <fullName evidence="3">Uncharacterized protein</fullName>
    </submittedName>
</protein>
<dbReference type="WBParaSite" id="Gr19_v10_g13765.t3">
    <property type="protein sequence ID" value="Gr19_v10_g13765.t3"/>
    <property type="gene ID" value="Gr19_v10_g13765"/>
</dbReference>
<keyword evidence="2" id="KW-1185">Reference proteome</keyword>
<accession>A0A914H3Y0</accession>
<organism evidence="2 3">
    <name type="scientific">Globodera rostochiensis</name>
    <name type="common">Golden nematode worm</name>
    <name type="synonym">Heterodera rostochiensis</name>
    <dbReference type="NCBI Taxonomy" id="31243"/>
    <lineage>
        <taxon>Eukaryota</taxon>
        <taxon>Metazoa</taxon>
        <taxon>Ecdysozoa</taxon>
        <taxon>Nematoda</taxon>
        <taxon>Chromadorea</taxon>
        <taxon>Rhabditida</taxon>
        <taxon>Tylenchina</taxon>
        <taxon>Tylenchomorpha</taxon>
        <taxon>Tylenchoidea</taxon>
        <taxon>Heteroderidae</taxon>
        <taxon>Heteroderinae</taxon>
        <taxon>Globodera</taxon>
    </lineage>
</organism>
<evidence type="ECO:0000313" key="3">
    <source>
        <dbReference type="WBParaSite" id="Gr19_v10_g13765.t3"/>
    </source>
</evidence>
<feature type="signal peptide" evidence="1">
    <location>
        <begin position="1"/>
        <end position="22"/>
    </location>
</feature>
<keyword evidence="1" id="KW-0732">Signal</keyword>
<evidence type="ECO:0000313" key="2">
    <source>
        <dbReference type="Proteomes" id="UP000887572"/>
    </source>
</evidence>
<sequence>MTILAKILFSFYLNNFICQCAAVISSRARMFSSKKKVARTSKASTPLNKDDVERLRRIVLGDGESKIDDFASSKATIDGREEVVINRWHHFQFQNEETPRSVMLLCLRAGGSKQKKEEEWHKTEAKRCHQNCPQNGEHKSVIGRRWRKRQQFRQRKSRTNIGVLISRRILSIFSNTMLKTNEIRQIMVNDARNSPNSWTKWRRLLIIRLKRRRSAAFSLPIGGTKLR</sequence>
<name>A0A914H3Y0_GLORO</name>